<evidence type="ECO:0000313" key="4">
    <source>
        <dbReference type="WBParaSite" id="SMUV_0000676101-mRNA-1"/>
    </source>
</evidence>
<protein>
    <submittedName>
        <fullName evidence="4">BZIP domain-containing protein</fullName>
    </submittedName>
</protein>
<dbReference type="CDD" id="cd14813">
    <property type="entry name" value="bZIP_BmCbz-like"/>
    <property type="match status" value="1"/>
</dbReference>
<proteinExistence type="predicted"/>
<name>A0A0N5AQ16_9BILA</name>
<keyword evidence="1" id="KW-0175">Coiled coil</keyword>
<feature type="coiled-coil region" evidence="1">
    <location>
        <begin position="481"/>
        <end position="515"/>
    </location>
</feature>
<sequence length="522" mass="58779">MHVIGTRVSFIEIFNTTDRYWKESTRSWSHQQLQTCTLSPSPAILAGSAKPAKMVTSWPLDCVPDVTYPLDLQSCAKNSQQPIKDTYMSDHDNSVEEFAVYIVRKQKNPAQVKKPSTVSKNLFTPKVYSVQESLPKAETHLDFTEKSCLVNCLKLPASDIVVPEDEQERLVPCLAMDASPCCTPEFLNQSLFEDDCAYENSVAFEENNFNDRSQQYSEVAFQDERSCYESPISDFCPINAQQQKIDEAFPTVSASAGSDNNTYLDDHNSFTCNESEIANNRATSNPPSCGGSSDALDTSDCLSLYSDLNFDVDSVDVTELDQYLNDSEDCSLRESTFSSIIQDDQCDRSESAVRVESVSNQPDTGLACVLIYNRDSSILNEFFVPIGRTQVMEASTISLAYPYDDTFVNVGAYVTSNPESVNTTNSQCEQAFDEINQEQSSAFTLQLTTAPSYKETLEYREKRVRNNIASQKSRLKRQNKFKMLKEEEVELKRRNVELKARVISLERQVQDVKDLIMKAIVK</sequence>
<organism evidence="3 4">
    <name type="scientific">Syphacia muris</name>
    <dbReference type="NCBI Taxonomy" id="451379"/>
    <lineage>
        <taxon>Eukaryota</taxon>
        <taxon>Metazoa</taxon>
        <taxon>Ecdysozoa</taxon>
        <taxon>Nematoda</taxon>
        <taxon>Chromadorea</taxon>
        <taxon>Rhabditida</taxon>
        <taxon>Spirurina</taxon>
        <taxon>Oxyuridomorpha</taxon>
        <taxon>Oxyuroidea</taxon>
        <taxon>Oxyuridae</taxon>
        <taxon>Syphacia</taxon>
    </lineage>
</organism>
<keyword evidence="3" id="KW-1185">Reference proteome</keyword>
<accession>A0A0N5AQ16</accession>
<dbReference type="Pfam" id="PF07716">
    <property type="entry name" value="bZIP_2"/>
    <property type="match status" value="1"/>
</dbReference>
<reference evidence="4" key="1">
    <citation type="submission" date="2017-02" db="UniProtKB">
        <authorList>
            <consortium name="WormBaseParasite"/>
        </authorList>
    </citation>
    <scope>IDENTIFICATION</scope>
</reference>
<dbReference type="AlphaFoldDB" id="A0A0N5AQ16"/>
<dbReference type="InterPro" id="IPR046347">
    <property type="entry name" value="bZIP_sf"/>
</dbReference>
<feature type="domain" description="BZIP" evidence="2">
    <location>
        <begin position="456"/>
        <end position="519"/>
    </location>
</feature>
<dbReference type="SUPFAM" id="SSF57959">
    <property type="entry name" value="Leucine zipper domain"/>
    <property type="match status" value="1"/>
</dbReference>
<dbReference type="InterPro" id="IPR004827">
    <property type="entry name" value="bZIP"/>
</dbReference>
<dbReference type="Gene3D" id="1.20.5.170">
    <property type="match status" value="1"/>
</dbReference>
<dbReference type="GO" id="GO:0003700">
    <property type="term" value="F:DNA-binding transcription factor activity"/>
    <property type="evidence" value="ECO:0007669"/>
    <property type="project" value="InterPro"/>
</dbReference>
<evidence type="ECO:0000259" key="2">
    <source>
        <dbReference type="PROSITE" id="PS50217"/>
    </source>
</evidence>
<dbReference type="PROSITE" id="PS00036">
    <property type="entry name" value="BZIP_BASIC"/>
    <property type="match status" value="1"/>
</dbReference>
<evidence type="ECO:0000313" key="3">
    <source>
        <dbReference type="Proteomes" id="UP000046393"/>
    </source>
</evidence>
<dbReference type="Proteomes" id="UP000046393">
    <property type="component" value="Unplaced"/>
</dbReference>
<dbReference type="WBParaSite" id="SMUV_0000676101-mRNA-1">
    <property type="protein sequence ID" value="SMUV_0000676101-mRNA-1"/>
    <property type="gene ID" value="SMUV_0000676101"/>
</dbReference>
<dbReference type="PROSITE" id="PS50217">
    <property type="entry name" value="BZIP"/>
    <property type="match status" value="1"/>
</dbReference>
<dbReference type="SMART" id="SM00338">
    <property type="entry name" value="BRLZ"/>
    <property type="match status" value="1"/>
</dbReference>
<evidence type="ECO:0000256" key="1">
    <source>
        <dbReference type="SAM" id="Coils"/>
    </source>
</evidence>
<dbReference type="STRING" id="451379.A0A0N5AQ16"/>